<dbReference type="AlphaFoldDB" id="A0A820FLU4"/>
<feature type="compositionally biased region" description="Basic and acidic residues" evidence="1">
    <location>
        <begin position="365"/>
        <end position="382"/>
    </location>
</feature>
<feature type="compositionally biased region" description="Basic and acidic residues" evidence="1">
    <location>
        <begin position="167"/>
        <end position="203"/>
    </location>
</feature>
<feature type="region of interest" description="Disordered" evidence="1">
    <location>
        <begin position="132"/>
        <end position="214"/>
    </location>
</feature>
<comment type="caution">
    <text evidence="2">The sequence shown here is derived from an EMBL/GenBank/DDBJ whole genome shotgun (WGS) entry which is preliminary data.</text>
</comment>
<name>A0A820FLU4_9BILA</name>
<feature type="compositionally biased region" description="Polar residues" evidence="1">
    <location>
        <begin position="383"/>
        <end position="394"/>
    </location>
</feature>
<dbReference type="Proteomes" id="UP000663874">
    <property type="component" value="Unassembled WGS sequence"/>
</dbReference>
<feature type="non-terminal residue" evidence="2">
    <location>
        <position position="394"/>
    </location>
</feature>
<protein>
    <submittedName>
        <fullName evidence="2">Uncharacterized protein</fullName>
    </submittedName>
</protein>
<evidence type="ECO:0000256" key="1">
    <source>
        <dbReference type="SAM" id="MobiDB-lite"/>
    </source>
</evidence>
<feature type="compositionally biased region" description="Basic and acidic residues" evidence="1">
    <location>
        <begin position="82"/>
        <end position="106"/>
    </location>
</feature>
<dbReference type="EMBL" id="CAJOBE010024983">
    <property type="protein sequence ID" value="CAF4265935.1"/>
    <property type="molecule type" value="Genomic_DNA"/>
</dbReference>
<proteinExistence type="predicted"/>
<feature type="region of interest" description="Disordered" evidence="1">
    <location>
        <begin position="1"/>
        <end position="119"/>
    </location>
</feature>
<feature type="compositionally biased region" description="Basic and acidic residues" evidence="1">
    <location>
        <begin position="145"/>
        <end position="160"/>
    </location>
</feature>
<organism evidence="2 3">
    <name type="scientific">Rotaria sordida</name>
    <dbReference type="NCBI Taxonomy" id="392033"/>
    <lineage>
        <taxon>Eukaryota</taxon>
        <taxon>Metazoa</taxon>
        <taxon>Spiralia</taxon>
        <taxon>Gnathifera</taxon>
        <taxon>Rotifera</taxon>
        <taxon>Eurotatoria</taxon>
        <taxon>Bdelloidea</taxon>
        <taxon>Philodinida</taxon>
        <taxon>Philodinidae</taxon>
        <taxon>Rotaria</taxon>
    </lineage>
</organism>
<gene>
    <name evidence="2" type="ORF">FNK824_LOCUS39279</name>
</gene>
<feature type="compositionally biased region" description="Basic and acidic residues" evidence="1">
    <location>
        <begin position="45"/>
        <end position="54"/>
    </location>
</feature>
<reference evidence="2" key="1">
    <citation type="submission" date="2021-02" db="EMBL/GenBank/DDBJ databases">
        <authorList>
            <person name="Nowell W R."/>
        </authorList>
    </citation>
    <scope>NUCLEOTIDE SEQUENCE</scope>
</reference>
<feature type="compositionally biased region" description="Acidic residues" evidence="1">
    <location>
        <begin position="55"/>
        <end position="64"/>
    </location>
</feature>
<evidence type="ECO:0000313" key="2">
    <source>
        <dbReference type="EMBL" id="CAF4265935.1"/>
    </source>
</evidence>
<accession>A0A820FLU4</accession>
<feature type="region of interest" description="Disordered" evidence="1">
    <location>
        <begin position="284"/>
        <end position="394"/>
    </location>
</feature>
<sequence length="394" mass="46966">MESTKTVEKEKRYHDEELLEEEKAAGEIYKTDEYEIEQQPTGADVHVKSPHESDHEEEEEEEQYERERKRSIDEVIAETPEIIEHEKSLFERLHSDEQTRTPSREEIEADESEPIDRRELLIRLSSQKTEIEYIPFSEPEDQEDEFQRSPERKLSSEKTIIEPTPLVEHEQEQKDYERPLSPEHVLKKEKEIPERKLSFEKSTTESPDLSEQEEDQYIQKYETEFISSADKIKIEPTEIVEEDRHEQLLTSQQQFIEHPEVDIQHKDEKEDHYELEEKLTIDKNIIEPLETAEEQEKHDEEEQFESEKQAGETHEVDEYEMEQKSSGINIHLESPHESEDEQEEDQYEPKYETEQYPSESLISPEKMEIEHTETVEKDRSEPLETSTQQVIESP</sequence>
<feature type="compositionally biased region" description="Basic and acidic residues" evidence="1">
    <location>
        <begin position="1"/>
        <end position="33"/>
    </location>
</feature>
<evidence type="ECO:0000313" key="3">
    <source>
        <dbReference type="Proteomes" id="UP000663874"/>
    </source>
</evidence>
<feature type="compositionally biased region" description="Basic and acidic residues" evidence="1">
    <location>
        <begin position="294"/>
        <end position="316"/>
    </location>
</feature>